<gene>
    <name evidence="2" type="ORF">VPNG_04088</name>
</gene>
<feature type="region of interest" description="Disordered" evidence="1">
    <location>
        <begin position="1"/>
        <end position="22"/>
    </location>
</feature>
<reference evidence="2 3" key="1">
    <citation type="submission" date="2015-09" db="EMBL/GenBank/DDBJ databases">
        <title>Host preference determinants of Valsa canker pathogens revealed by comparative genomics.</title>
        <authorList>
            <person name="Yin Z."/>
            <person name="Huang L."/>
        </authorList>
    </citation>
    <scope>NUCLEOTIDE SEQUENCE [LARGE SCALE GENOMIC DNA]</scope>
    <source>
        <strain evidence="2 3">SXYLt</strain>
    </source>
</reference>
<dbReference type="EMBL" id="LKEB01000016">
    <property type="protein sequence ID" value="ROW14074.1"/>
    <property type="molecule type" value="Genomic_DNA"/>
</dbReference>
<organism evidence="2 3">
    <name type="scientific">Cytospora leucostoma</name>
    <dbReference type="NCBI Taxonomy" id="1230097"/>
    <lineage>
        <taxon>Eukaryota</taxon>
        <taxon>Fungi</taxon>
        <taxon>Dikarya</taxon>
        <taxon>Ascomycota</taxon>
        <taxon>Pezizomycotina</taxon>
        <taxon>Sordariomycetes</taxon>
        <taxon>Sordariomycetidae</taxon>
        <taxon>Diaporthales</taxon>
        <taxon>Cytosporaceae</taxon>
        <taxon>Cytospora</taxon>
    </lineage>
</organism>
<evidence type="ECO:0000313" key="3">
    <source>
        <dbReference type="Proteomes" id="UP000285146"/>
    </source>
</evidence>
<evidence type="ECO:0000313" key="2">
    <source>
        <dbReference type="EMBL" id="ROW14074.1"/>
    </source>
</evidence>
<feature type="region of interest" description="Disordered" evidence="1">
    <location>
        <begin position="252"/>
        <end position="278"/>
    </location>
</feature>
<proteinExistence type="predicted"/>
<comment type="caution">
    <text evidence="2">The sequence shown here is derived from an EMBL/GenBank/DDBJ whole genome shotgun (WGS) entry which is preliminary data.</text>
</comment>
<protein>
    <submittedName>
        <fullName evidence="2">Uncharacterized protein</fullName>
    </submittedName>
</protein>
<dbReference type="InParanoid" id="A0A423XDG1"/>
<accession>A0A423XDG1</accession>
<keyword evidence="3" id="KW-1185">Reference proteome</keyword>
<sequence length="696" mass="73781">MAPNLAAVGLARTSSSVEKSKPPALARGLGQLVHRDPVDLLAYGGRRGVEELGADDDGRQPLPDVPRAVAGQGPRHLSHAEDSRRGRPALLRGRDAELVRHALADELGRAVAVQGQVLGLVALEDHLGDGVHLVLPADGGADAGDEEVRRLPPAVERDLEEAEDADVLRLELPDRHEEVDGEGVVDDGRRLVEEGGVLVLAEAEPGLRDVHLEEDDAALVDGGLQVREAARLERLGLPLPRVGRAVQRDHLADVGPGQQRGQEVAAQGPRRAGDGDDLPRRVAVGAAVLLRRAAAAAALLDELPHLGLVLVHELQGVGVLADVGAGPLPGEQDRQLGRELPRGRRRVQQPGVDLAELRLRAAVGPQGRLEPRGQRGHREGVQPPGEGVVVVAVVLVLQGLAVQLPHERQEVLGRGGLQRGQAVRQEALLGLRVQVLDVLLVVGDGEAPLDAALGRPAEGLVPPGEEDELLGDAAELGRVVVRVVDRRPQLRQLLRLPLLLLGLGLEGLGRVDRLVQLDEQAEPVPPLSCEYRGVDFRVAGDGVLHVLRVELETVGHGDPVVHPTPVSRWYSPPSVDPMTETRCGMTLASFSPALGFIGPPPYMTCLIWASASRPGGYLSMFSATVGAMKHESGRVALKISVTFSGVRRVPGAGAISCLAPHTTADMRLIMPPAWGIEVSSLLRADDGTDRSGLDTK</sequence>
<name>A0A423XDG1_9PEZI</name>
<dbReference type="Proteomes" id="UP000285146">
    <property type="component" value="Unassembled WGS sequence"/>
</dbReference>
<feature type="region of interest" description="Disordered" evidence="1">
    <location>
        <begin position="51"/>
        <end position="88"/>
    </location>
</feature>
<evidence type="ECO:0000256" key="1">
    <source>
        <dbReference type="SAM" id="MobiDB-lite"/>
    </source>
</evidence>
<dbReference type="AlphaFoldDB" id="A0A423XDG1"/>